<proteinExistence type="predicted"/>
<sequence length="83" mass="9114">MAKPSEISAPTSDDLNKMLLAAMTAATQAPMEESHEKDSMPSDSFLQEIMPDVLQENQLNETLPTVEAVDLVVDGALLREFEH</sequence>
<comment type="caution">
    <text evidence="1">The sequence shown here is derived from an EMBL/GenBank/DDBJ whole genome shotgun (WGS) entry which is preliminary data.</text>
</comment>
<name>A0A1Y2B4F7_9FUNG</name>
<dbReference type="EMBL" id="MCGO01000087">
    <property type="protein sequence ID" value="ORY29614.1"/>
    <property type="molecule type" value="Genomic_DNA"/>
</dbReference>
<evidence type="ECO:0000313" key="1">
    <source>
        <dbReference type="EMBL" id="ORY29614.1"/>
    </source>
</evidence>
<accession>A0A1Y2B4F7</accession>
<keyword evidence="2" id="KW-1185">Reference proteome</keyword>
<gene>
    <name evidence="1" type="ORF">BCR33DRAFT_792940</name>
</gene>
<reference evidence="1 2" key="1">
    <citation type="submission" date="2016-07" db="EMBL/GenBank/DDBJ databases">
        <title>Pervasive Adenine N6-methylation of Active Genes in Fungi.</title>
        <authorList>
            <consortium name="DOE Joint Genome Institute"/>
            <person name="Mondo S.J."/>
            <person name="Dannebaum R.O."/>
            <person name="Kuo R.C."/>
            <person name="Labutti K."/>
            <person name="Haridas S."/>
            <person name="Kuo A."/>
            <person name="Salamov A."/>
            <person name="Ahrendt S.R."/>
            <person name="Lipzen A."/>
            <person name="Sullivan W."/>
            <person name="Andreopoulos W.B."/>
            <person name="Clum A."/>
            <person name="Lindquist E."/>
            <person name="Daum C."/>
            <person name="Ramamoorthy G.K."/>
            <person name="Gryganskyi A."/>
            <person name="Culley D."/>
            <person name="Magnuson J.K."/>
            <person name="James T.Y."/>
            <person name="O'Malley M.A."/>
            <person name="Stajich J.E."/>
            <person name="Spatafora J.W."/>
            <person name="Visel A."/>
            <person name="Grigoriev I.V."/>
        </authorList>
    </citation>
    <scope>NUCLEOTIDE SEQUENCE [LARGE SCALE GENOMIC DNA]</scope>
    <source>
        <strain evidence="1 2">JEL800</strain>
    </source>
</reference>
<organism evidence="1 2">
    <name type="scientific">Rhizoclosmatium globosum</name>
    <dbReference type="NCBI Taxonomy" id="329046"/>
    <lineage>
        <taxon>Eukaryota</taxon>
        <taxon>Fungi</taxon>
        <taxon>Fungi incertae sedis</taxon>
        <taxon>Chytridiomycota</taxon>
        <taxon>Chytridiomycota incertae sedis</taxon>
        <taxon>Chytridiomycetes</taxon>
        <taxon>Chytridiales</taxon>
        <taxon>Chytriomycetaceae</taxon>
        <taxon>Rhizoclosmatium</taxon>
    </lineage>
</organism>
<dbReference type="AlphaFoldDB" id="A0A1Y2B4F7"/>
<dbReference type="Proteomes" id="UP000193642">
    <property type="component" value="Unassembled WGS sequence"/>
</dbReference>
<evidence type="ECO:0000313" key="2">
    <source>
        <dbReference type="Proteomes" id="UP000193642"/>
    </source>
</evidence>
<protein>
    <submittedName>
        <fullName evidence="1">Uncharacterized protein</fullName>
    </submittedName>
</protein>